<feature type="domain" description="K Homology" evidence="5">
    <location>
        <begin position="215"/>
        <end position="300"/>
    </location>
</feature>
<dbReference type="GO" id="GO:0000781">
    <property type="term" value="C:chromosome, telomeric region"/>
    <property type="evidence" value="ECO:0007669"/>
    <property type="project" value="GOC"/>
</dbReference>
<dbReference type="GO" id="GO:0005789">
    <property type="term" value="C:endoplasmic reticulum membrane"/>
    <property type="evidence" value="ECO:0007669"/>
    <property type="project" value="EnsemblFungi"/>
</dbReference>
<evidence type="ECO:0000313" key="6">
    <source>
        <dbReference type="EMBL" id="ODV63752.1"/>
    </source>
</evidence>
<feature type="domain" description="K Homology" evidence="5">
    <location>
        <begin position="622"/>
        <end position="691"/>
    </location>
</feature>
<dbReference type="GeneID" id="30963782"/>
<feature type="region of interest" description="Disordered" evidence="4">
    <location>
        <begin position="16"/>
        <end position="132"/>
    </location>
</feature>
<dbReference type="GO" id="GO:0001965">
    <property type="term" value="F:G-protein alpha-subunit binding"/>
    <property type="evidence" value="ECO:0007669"/>
    <property type="project" value="EnsemblFungi"/>
</dbReference>
<feature type="compositionally biased region" description="Polar residues" evidence="4">
    <location>
        <begin position="72"/>
        <end position="86"/>
    </location>
</feature>
<keyword evidence="1" id="KW-0677">Repeat</keyword>
<gene>
    <name evidence="6" type="ORF">ASCRUDRAFT_29871</name>
</gene>
<dbReference type="RefSeq" id="XP_020050059.1">
    <property type="nucleotide sequence ID" value="XM_020190146.1"/>
</dbReference>
<dbReference type="InParanoid" id="A0A1D2VQ54"/>
<dbReference type="SMART" id="SM00322">
    <property type="entry name" value="KH"/>
    <property type="match status" value="8"/>
</dbReference>
<feature type="domain" description="K Homology" evidence="5">
    <location>
        <begin position="700"/>
        <end position="772"/>
    </location>
</feature>
<dbReference type="Pfam" id="PF24668">
    <property type="entry name" value="KH_Vigilin"/>
    <property type="match status" value="1"/>
</dbReference>
<evidence type="ECO:0000256" key="1">
    <source>
        <dbReference type="ARBA" id="ARBA00022737"/>
    </source>
</evidence>
<feature type="domain" description="K Homology" evidence="5">
    <location>
        <begin position="776"/>
        <end position="844"/>
    </location>
</feature>
<dbReference type="Gene3D" id="3.30.1370.10">
    <property type="entry name" value="K Homology domain, type 1"/>
    <property type="match status" value="6"/>
</dbReference>
<reference evidence="7" key="1">
    <citation type="submission" date="2016-05" db="EMBL/GenBank/DDBJ databases">
        <title>Comparative genomics of biotechnologically important yeasts.</title>
        <authorList>
            <consortium name="DOE Joint Genome Institute"/>
            <person name="Riley R."/>
            <person name="Haridas S."/>
            <person name="Wolfe K.H."/>
            <person name="Lopes M.R."/>
            <person name="Hittinger C.T."/>
            <person name="Goker M."/>
            <person name="Salamov A."/>
            <person name="Wisecaver J."/>
            <person name="Long T.M."/>
            <person name="Aerts A.L."/>
            <person name="Barry K."/>
            <person name="Choi C."/>
            <person name="Clum A."/>
            <person name="Coughlan A.Y."/>
            <person name="Deshpande S."/>
            <person name="Douglass A.P."/>
            <person name="Hanson S.J."/>
            <person name="Klenk H.-P."/>
            <person name="Labutti K."/>
            <person name="Lapidus A."/>
            <person name="Lindquist E."/>
            <person name="Lipzen A."/>
            <person name="Meier-Kolthoff J.P."/>
            <person name="Ohm R.A."/>
            <person name="Otillar R.P."/>
            <person name="Pangilinan J."/>
            <person name="Peng Y."/>
            <person name="Rokas A."/>
            <person name="Rosa C.A."/>
            <person name="Scheuner C."/>
            <person name="Sibirny A.A."/>
            <person name="Slot J.C."/>
            <person name="Stielow J.B."/>
            <person name="Sun H."/>
            <person name="Kurtzman C.P."/>
            <person name="Blackwell M."/>
            <person name="Grigoriev I.V."/>
            <person name="Jeffries T.W."/>
        </authorList>
    </citation>
    <scope>NUCLEOTIDE SEQUENCE [LARGE SCALE GENOMIC DNA]</scope>
    <source>
        <strain evidence="7">DSM 1968</strain>
    </source>
</reference>
<dbReference type="InterPro" id="IPR036612">
    <property type="entry name" value="KH_dom_type_1_sf"/>
</dbReference>
<dbReference type="PROSITE" id="PS50084">
    <property type="entry name" value="KH_TYPE_1"/>
    <property type="match status" value="7"/>
</dbReference>
<dbReference type="InterPro" id="IPR004087">
    <property type="entry name" value="KH_dom"/>
</dbReference>
<dbReference type="STRING" id="1344418.A0A1D2VQ54"/>
<feature type="domain" description="K Homology" evidence="5">
    <location>
        <begin position="849"/>
        <end position="914"/>
    </location>
</feature>
<dbReference type="Proteomes" id="UP000095038">
    <property type="component" value="Unassembled WGS sequence"/>
</dbReference>
<dbReference type="OrthoDB" id="10027144at2759"/>
<feature type="compositionally biased region" description="Acidic residues" evidence="4">
    <location>
        <begin position="58"/>
        <end position="69"/>
    </location>
</feature>
<proteinExistence type="predicted"/>
<feature type="compositionally biased region" description="Low complexity" evidence="4">
    <location>
        <begin position="110"/>
        <end position="132"/>
    </location>
</feature>
<keyword evidence="2 3" id="KW-0694">RNA-binding</keyword>
<evidence type="ECO:0000256" key="3">
    <source>
        <dbReference type="PROSITE-ProRule" id="PRU00117"/>
    </source>
</evidence>
<feature type="domain" description="K Homology" evidence="5">
    <location>
        <begin position="1180"/>
        <end position="1249"/>
    </location>
</feature>
<evidence type="ECO:0000313" key="7">
    <source>
        <dbReference type="Proteomes" id="UP000095038"/>
    </source>
</evidence>
<dbReference type="GO" id="GO:0045141">
    <property type="term" value="P:meiotic telomere clustering"/>
    <property type="evidence" value="ECO:0007669"/>
    <property type="project" value="EnsemblFungi"/>
</dbReference>
<name>A0A1D2VQ54_9ASCO</name>
<dbReference type="GO" id="GO:0043577">
    <property type="term" value="P:chemotropism"/>
    <property type="evidence" value="ECO:0007669"/>
    <property type="project" value="EnsemblFungi"/>
</dbReference>
<dbReference type="EMBL" id="KV454475">
    <property type="protein sequence ID" value="ODV63752.1"/>
    <property type="molecule type" value="Genomic_DNA"/>
</dbReference>
<dbReference type="AlphaFoldDB" id="A0A1D2VQ54"/>
<dbReference type="GO" id="GO:0030466">
    <property type="term" value="P:silent mating-type cassette heterochromatin formation"/>
    <property type="evidence" value="ECO:0007669"/>
    <property type="project" value="EnsemblFungi"/>
</dbReference>
<protein>
    <recommendedName>
        <fullName evidence="5">K Homology domain-containing protein</fullName>
    </recommendedName>
</protein>
<dbReference type="GO" id="GO:0000750">
    <property type="term" value="P:pheromone-dependent signal transduction involved in conjugation with cellular fusion"/>
    <property type="evidence" value="ECO:0007669"/>
    <property type="project" value="EnsemblFungi"/>
</dbReference>
<dbReference type="Pfam" id="PF00013">
    <property type="entry name" value="KH_1"/>
    <property type="match status" value="6"/>
</dbReference>
<dbReference type="Gene3D" id="3.30.310.210">
    <property type="match status" value="1"/>
</dbReference>
<evidence type="ECO:0000256" key="2">
    <source>
        <dbReference type="ARBA" id="ARBA00022884"/>
    </source>
</evidence>
<dbReference type="GO" id="GO:0003729">
    <property type="term" value="F:mRNA binding"/>
    <property type="evidence" value="ECO:0007669"/>
    <property type="project" value="EnsemblFungi"/>
</dbReference>
<dbReference type="InterPro" id="IPR004088">
    <property type="entry name" value="KH_dom_type_1"/>
</dbReference>
<dbReference type="PANTHER" id="PTHR10288">
    <property type="entry name" value="KH DOMAIN CONTAINING RNA BINDING PROTEIN"/>
    <property type="match status" value="1"/>
</dbReference>
<dbReference type="GO" id="GO:0031509">
    <property type="term" value="P:subtelomeric heterochromatin formation"/>
    <property type="evidence" value="ECO:0007669"/>
    <property type="project" value="EnsemblFungi"/>
</dbReference>
<keyword evidence="7" id="KW-1185">Reference proteome</keyword>
<sequence>MSTPAEKLAALHAAAAAAAASPSPSPASTPASAPTPVSPDPVSAVNGAQTPSLLTSVDDSDLSDVDSDLDTANSTETSATQPPSINDENEFPTLGSVPSLSSPKPIWGPKMSSAVSSTSRTTTTTTSSLSWNKSSKSVRMKSSLIQEAFSLDFKYLLYLSNKPELSKILSDIKFESKCNIECTSSQQTKKRTFLITGSPNNVQIARKLIFRKFTKPINDQFFIPSKSRSIVIGSQGKNLKPIIDKYNVKVNIEKNNTNTYPQSDDSNEIDDTFGDQTKVTIEGDIQSVADARREIEAIVNEHTKVLSAKLKVDPLVLPFIQNEISNDPSFDLSDIDITYPHNTTSSSTNPLVKLLGPREKVIKLADQLKDLFNSLLLNIIIEEKKAPKKLHKFINTTEIFNELNVIVEIPSVDDTSNEIIRFIGHPDKINKAIDKAKQSSSNHSISSLNISRAHNNNVLHSRYLTIYFNYIDLFDQISAETDTRLYFPSYKSLIENDNTKEVNIEIVISRDSQSAAQDSFKTAKSLIVSNVNKISPKSTFIIDDVDIFFHEKVLSLVSTLATDLKVSVIPFGLLNKDISSNKILLIAQPLEDDDFGPTDDELKDKFNQISNLLSPLREAGKNIIYETLNVPDDEQDNVKGPNDTTLNSLISSCNGNKIEILFHTPAENEITLHGLKSDVNKISKDINQILQDAKDYKEASSYFTEFQCPLAIISRLIGKGGANVNELSTKYGVKIELNEDKNDKNSKEVLVRITGIKRNAEEAKVEINSLSKKWGDEKTVVINIPQKFHKAIAGPSWVYVNRLQDKYDVKIKFGRNETKKDEVTINGPSKGVKKAQDELKELLDYEIENGLKKEIIVPRKAVARIIGKNGKNLNALKDEFETKSTSKDDKATIQLVGSREAIGEVEKRIKQIAEEIQNYVERELEVDPKYFRLLIGRNGTIRKEIVAKAGGLDEDSVRLLYVPTQNSGSNKISSHGDKKVVDKIIKEVQLIVSNAEKKKTVELEVPKEKQRLLIGQGGSVRKNLENEFNISLFIPKINEKSNIIKVIGLSQDIEKAQVKISSLIKDKFDETIEVPSKYHLLLSERGTIFRKLRNDFGVSVEYGSMVREATKLSDPFAITPEEVFGDGSEDTKWTITKDQETVDSSETEDVVNIPWMISGKDSKKAKKYLEDQLEIIKKCNRTGYFYVKNSSSLGKVVGSGGSKIESIRKKSGSIIFVPRNNDKINNVIYLRGTETQLEKAKNGILAALKK</sequence>
<feature type="domain" description="K Homology" evidence="5">
    <location>
        <begin position="918"/>
        <end position="993"/>
    </location>
</feature>
<feature type="domain" description="K Homology" evidence="5">
    <location>
        <begin position="997"/>
        <end position="1065"/>
    </location>
</feature>
<feature type="compositionally biased region" description="Low complexity" evidence="4">
    <location>
        <begin position="16"/>
        <end position="44"/>
    </location>
</feature>
<organism evidence="6 7">
    <name type="scientific">Ascoidea rubescens DSM 1968</name>
    <dbReference type="NCBI Taxonomy" id="1344418"/>
    <lineage>
        <taxon>Eukaryota</taxon>
        <taxon>Fungi</taxon>
        <taxon>Dikarya</taxon>
        <taxon>Ascomycota</taxon>
        <taxon>Saccharomycotina</taxon>
        <taxon>Saccharomycetes</taxon>
        <taxon>Ascoideaceae</taxon>
        <taxon>Ascoidea</taxon>
    </lineage>
</organism>
<dbReference type="SUPFAM" id="SSF54791">
    <property type="entry name" value="Eukaryotic type KH-domain (KH-domain type I)"/>
    <property type="match status" value="7"/>
</dbReference>
<dbReference type="InterPro" id="IPR057778">
    <property type="entry name" value="KH_Vigilin_N"/>
</dbReference>
<dbReference type="FunCoup" id="A0A1D2VQ54">
    <property type="interactions" value="712"/>
</dbReference>
<evidence type="ECO:0000256" key="4">
    <source>
        <dbReference type="SAM" id="MobiDB-lite"/>
    </source>
</evidence>
<accession>A0A1D2VQ54</accession>
<evidence type="ECO:0000259" key="5">
    <source>
        <dbReference type="SMART" id="SM00322"/>
    </source>
</evidence>